<reference evidence="5 6" key="1">
    <citation type="submission" date="2018-11" db="EMBL/GenBank/DDBJ databases">
        <authorList>
            <consortium name="Pathogen Informatics"/>
        </authorList>
    </citation>
    <scope>NUCLEOTIDE SEQUENCE [LARGE SCALE GENOMIC DNA]</scope>
    <source>
        <strain>Denwood</strain>
        <strain evidence="6">Zambia</strain>
    </source>
</reference>
<comment type="similarity">
    <text evidence="1">Belongs to the spectrin family.</text>
</comment>
<dbReference type="GO" id="GO:0051693">
    <property type="term" value="P:actin filament capping"/>
    <property type="evidence" value="ECO:0007669"/>
    <property type="project" value="UniProtKB-KW"/>
</dbReference>
<protein>
    <submittedName>
        <fullName evidence="5">Uncharacterized protein</fullName>
    </submittedName>
</protein>
<feature type="compositionally biased region" description="Polar residues" evidence="4">
    <location>
        <begin position="1076"/>
        <end position="1089"/>
    </location>
</feature>
<evidence type="ECO:0000313" key="5">
    <source>
        <dbReference type="EMBL" id="VDP34039.1"/>
    </source>
</evidence>
<evidence type="ECO:0000256" key="4">
    <source>
        <dbReference type="SAM" id="MobiDB-lite"/>
    </source>
</evidence>
<dbReference type="SMART" id="SM00150">
    <property type="entry name" value="SPEC"/>
    <property type="match status" value="4"/>
</dbReference>
<feature type="region of interest" description="Disordered" evidence="4">
    <location>
        <begin position="908"/>
        <end position="1116"/>
    </location>
</feature>
<accession>A0A183NWH8</accession>
<keyword evidence="3" id="KW-0677">Repeat</keyword>
<sequence>MEIQLAIRQRSHLSFSRIKAFEEEIEVNRNRGDHFIEVGRKLTEVYPHLENDVKNRLERLHTRWEELVDLVQHIVNVVSQDNREKLMKEAIHKTATWLNVMNVQLEKPDSKLPVDQIDMITLQTQIKEHNKRIKDYMDRKAVINVLKSQVNDPNFSQNKEFAPIVNDLERKLLALDEPLNQKLTNLQHLETSTQHFVELTVEGAWIREKSQQVENLSKTLELDPQKAYQIGQRLMVIHRLERQLKSHILEANNRRPRVKALCKNIENEYCVEEAKITDKIQQQKFQRLTRELLELWNNLDRNLTCLLGRITMSESVYQFLLDASELESWISEEDFYLHGIEVPKNEQNALNNLKKHQIRSHTIEQWHERVQNHNEQGQILCQQLKIQQTKYPDTNILQESQFYLKLIPSCLYRISHSYKNLQGIVNNVASMLEANAIKYSLIREADELEAWINKRVALATNNDLGVDLDHCCNLRDKFMIFNKETVQTGSQLVSDLSTKCVHLIALGKSDSVIIASIKDNINEIWAELLELIETRKQLLKAALNMHRFVNDCRDFEERICYRLDNLPEAPSDSLASGRKQGLPGLQRSHNLLEQELLCFGDQLKQLDLTAKRLLPRYAGIQAEQLQAHHERVQTIWKRLLKVIEIRRDLLKEASRLYDFLVNARELISWLEHAKDIMEHKERPRDISGVEYLIEDHKQLRVELESRNQRIEDCLNLGRILLAEFAAHEEKAILPTMKPSLIATRTEVRERCVQLATGRILLNELWRERWDRLHLLLEIRQFARDANSAEICSNTQIDNLSSELNHKLQQGGCYEIESLELRSMQWDPQEVIMRENEQRNKVRNAVKEFLPAYVGQTETLGKSTSILPSHTVGVSSSKIPLVSTAYIQHPPVKPLRKSIEATEIPVVHPKPRTKIPSTSDSIATAVKTTSPPKTVESYKSPGKKVEHHETIMSPRPVKRSHSRQIPESSVVITKEESLSDGDKSEPNSQKSEGSSEKIPIYTEKPSSYNRHVEETTDENNNTRSLETVDQPHEHQQKHITRSRSLRVRSSQSDLPTTESPASTTKLKFFESAEQEPTRLSQEPETSTSGQPVLPKLEGPVIRKHDLDSGGSLHSKSQGRSWLPLYLVLDSGQLFVYKDQQSRREKPNIYYHDTSPLSLLSSRAAPAIDYTKRPCVFRLRLGDGSEYLFQTANDNVLNRWVTAINESAKCLTSEFSKHQTGHTLTLPVTTHSRSFQSNGYRRSIRNFFSLRRKS</sequence>
<feature type="compositionally biased region" description="Polar residues" evidence="4">
    <location>
        <begin position="1052"/>
        <end position="1064"/>
    </location>
</feature>
<dbReference type="Gene3D" id="2.30.29.30">
    <property type="entry name" value="Pleckstrin-homology domain (PH domain)/Phosphotyrosine-binding domain (PTB)"/>
    <property type="match status" value="1"/>
</dbReference>
<dbReference type="PRINTS" id="PR00683">
    <property type="entry name" value="SPECTRINPH"/>
</dbReference>
<dbReference type="AlphaFoldDB" id="A0A183NWH8"/>
<dbReference type="STRING" id="31246.A0A183NWH8"/>
<dbReference type="InterPro" id="IPR018159">
    <property type="entry name" value="Spectrin/alpha-actinin"/>
</dbReference>
<dbReference type="Pfam" id="PF15410">
    <property type="entry name" value="PH_9"/>
    <property type="match status" value="1"/>
</dbReference>
<dbReference type="SMART" id="SM00233">
    <property type="entry name" value="PH"/>
    <property type="match status" value="1"/>
</dbReference>
<dbReference type="SUPFAM" id="SSF50729">
    <property type="entry name" value="PH domain-like"/>
    <property type="match status" value="1"/>
</dbReference>
<name>A0A183NWH8_9TREM</name>
<dbReference type="PANTHER" id="PTHR11915">
    <property type="entry name" value="SPECTRIN/FILAMIN RELATED CYTOSKELETAL PROTEIN"/>
    <property type="match status" value="1"/>
</dbReference>
<keyword evidence="2" id="KW-0117">Actin capping</keyword>
<proteinExistence type="inferred from homology"/>
<feature type="compositionally biased region" description="Polar residues" evidence="4">
    <location>
        <begin position="914"/>
        <end position="931"/>
    </location>
</feature>
<dbReference type="InterPro" id="IPR011993">
    <property type="entry name" value="PH-like_dom_sf"/>
</dbReference>
<evidence type="ECO:0000256" key="2">
    <source>
        <dbReference type="ARBA" id="ARBA00022467"/>
    </source>
</evidence>
<dbReference type="EMBL" id="UZAL01027606">
    <property type="protein sequence ID" value="VDP34039.1"/>
    <property type="molecule type" value="Genomic_DNA"/>
</dbReference>
<feature type="compositionally biased region" description="Basic and acidic residues" evidence="4">
    <location>
        <begin position="972"/>
        <end position="984"/>
    </location>
</feature>
<gene>
    <name evidence="5" type="ORF">SMTD_LOCUS6464</name>
</gene>
<dbReference type="GO" id="GO:0005543">
    <property type="term" value="F:phospholipid binding"/>
    <property type="evidence" value="ECO:0007669"/>
    <property type="project" value="InterPro"/>
</dbReference>
<feature type="compositionally biased region" description="Basic residues" evidence="4">
    <location>
        <begin position="1036"/>
        <end position="1045"/>
    </location>
</feature>
<organism evidence="5 6">
    <name type="scientific">Schistosoma mattheei</name>
    <dbReference type="NCBI Taxonomy" id="31246"/>
    <lineage>
        <taxon>Eukaryota</taxon>
        <taxon>Metazoa</taxon>
        <taxon>Spiralia</taxon>
        <taxon>Lophotrochozoa</taxon>
        <taxon>Platyhelminthes</taxon>
        <taxon>Trematoda</taxon>
        <taxon>Digenea</taxon>
        <taxon>Strigeidida</taxon>
        <taxon>Schistosomatoidea</taxon>
        <taxon>Schistosomatidae</taxon>
        <taxon>Schistosoma</taxon>
    </lineage>
</organism>
<dbReference type="CDD" id="cd00176">
    <property type="entry name" value="SPEC"/>
    <property type="match status" value="2"/>
</dbReference>
<dbReference type="SUPFAM" id="SSF46966">
    <property type="entry name" value="Spectrin repeat"/>
    <property type="match status" value="4"/>
</dbReference>
<evidence type="ECO:0000256" key="1">
    <source>
        <dbReference type="ARBA" id="ARBA00006826"/>
    </source>
</evidence>
<dbReference type="InterPro" id="IPR041681">
    <property type="entry name" value="PH_9"/>
</dbReference>
<evidence type="ECO:0000256" key="3">
    <source>
        <dbReference type="ARBA" id="ARBA00022737"/>
    </source>
</evidence>
<dbReference type="Gene3D" id="1.20.58.60">
    <property type="match status" value="4"/>
</dbReference>
<evidence type="ECO:0000313" key="6">
    <source>
        <dbReference type="Proteomes" id="UP000269396"/>
    </source>
</evidence>
<dbReference type="Proteomes" id="UP000269396">
    <property type="component" value="Unassembled WGS sequence"/>
</dbReference>
<dbReference type="Pfam" id="PF00435">
    <property type="entry name" value="Spectrin"/>
    <property type="match status" value="3"/>
</dbReference>
<keyword evidence="6" id="KW-1185">Reference proteome</keyword>
<dbReference type="InterPro" id="IPR002017">
    <property type="entry name" value="Spectrin_repeat"/>
</dbReference>
<feature type="compositionally biased region" description="Polar residues" evidence="4">
    <location>
        <begin position="1017"/>
        <end position="1026"/>
    </location>
</feature>
<dbReference type="InterPro" id="IPR001605">
    <property type="entry name" value="PH_dom-spectrin-type"/>
</dbReference>
<dbReference type="InterPro" id="IPR001849">
    <property type="entry name" value="PH_domain"/>
</dbReference>
<dbReference type="PROSITE" id="PS50003">
    <property type="entry name" value="PH_DOMAIN"/>
    <property type="match status" value="1"/>
</dbReference>